<name>A0A2G8SK71_9APHY</name>
<dbReference type="EC" id="2.7.4.2" evidence="3 13"/>
<dbReference type="InterPro" id="IPR016005">
    <property type="entry name" value="Erg8"/>
</dbReference>
<comment type="pathway">
    <text evidence="1 13">Isoprenoid biosynthesis; isopentenyl diphosphate biosynthesis via mevalonate pathway; isopentenyl diphosphate from (R)-mevalonate: step 2/3.</text>
</comment>
<evidence type="ECO:0000256" key="9">
    <source>
        <dbReference type="ARBA" id="ARBA00022955"/>
    </source>
</evidence>
<evidence type="ECO:0000256" key="11">
    <source>
        <dbReference type="ARBA" id="ARBA00023221"/>
    </source>
</evidence>
<dbReference type="Gene3D" id="3.30.230.10">
    <property type="match status" value="1"/>
</dbReference>
<evidence type="ECO:0000256" key="5">
    <source>
        <dbReference type="ARBA" id="ARBA00022679"/>
    </source>
</evidence>
<evidence type="ECO:0000256" key="6">
    <source>
        <dbReference type="ARBA" id="ARBA00022741"/>
    </source>
</evidence>
<evidence type="ECO:0000256" key="7">
    <source>
        <dbReference type="ARBA" id="ARBA00022777"/>
    </source>
</evidence>
<evidence type="ECO:0000256" key="3">
    <source>
        <dbReference type="ARBA" id="ARBA00012958"/>
    </source>
</evidence>
<evidence type="ECO:0000256" key="12">
    <source>
        <dbReference type="ARBA" id="ARBA00029326"/>
    </source>
</evidence>
<evidence type="ECO:0000256" key="2">
    <source>
        <dbReference type="ARBA" id="ARBA00006495"/>
    </source>
</evidence>
<keyword evidence="7 13" id="KW-0418">Kinase</keyword>
<evidence type="ECO:0000313" key="14">
    <source>
        <dbReference type="EMBL" id="PIL34150.1"/>
    </source>
</evidence>
<proteinExistence type="inferred from homology"/>
<sequence>MAMASSSSSLEPTVVSSPGKALVAGGYLVLEPAYSGLVVSTTSRFYTVIDSISDSDPPPSAPDGPIQIRVRSPQFLDATWLYFVEFDGPDAVRVEQVLQNTGSASGSATTNKFVHLALQRTLALATQRRSAGTLQNSLGHGLDITIVGDNDFYSQRAQLAEQKLAPTLDSLEKLPAFNKTGVRLADVHKTGLGSSAALITSLVSGLLLHLGVIPADSFLTEGGTEAASEGRKLAHNLSQYVHCLAQGKVGSGFDVSAAVFGSQLYTRFDPAVLAPLMSESAPPNTPLDAILSPSNKAWNYRVEPFKLPPQTRLMLADVDAGSDTPSLVSKVLKWRKENPAEADALWTAIDALNMRLSRVLSGLTEREQSTPTPYRKAVKYISTIQGVQWLANPNITANGNHAEFKAVIEAFVEARQISEDIRDNMRKMGELSGVPIEPPEQTALLDACVGIAGVIGGGVPGAGGYDAIWLLVCDPPNCPPAELPSTRVEHVWSTYKGLDVSPLLAAESVAKGVHVERLEDVKGLGEVVRAHAP</sequence>
<protein>
    <recommendedName>
        <fullName evidence="3 13">Phosphomevalonate kinase</fullName>
        <ecNumber evidence="3 13">2.7.4.2</ecNumber>
    </recommendedName>
</protein>
<evidence type="ECO:0000313" key="15">
    <source>
        <dbReference type="Proteomes" id="UP000230002"/>
    </source>
</evidence>
<keyword evidence="15" id="KW-1185">Reference proteome</keyword>
<dbReference type="InterPro" id="IPR014721">
    <property type="entry name" value="Ribsml_uS5_D2-typ_fold_subgr"/>
</dbReference>
<dbReference type="AlphaFoldDB" id="A0A2G8SK71"/>
<dbReference type="GO" id="GO:0005524">
    <property type="term" value="F:ATP binding"/>
    <property type="evidence" value="ECO:0007669"/>
    <property type="project" value="UniProtKB-UniRule"/>
</dbReference>
<dbReference type="STRING" id="1077348.A0A2G8SK71"/>
<reference evidence="14 15" key="1">
    <citation type="journal article" date="2015" name="Sci. Rep.">
        <title>Chromosome-level genome map provides insights into diverse defense mechanisms in the medicinal fungus Ganoderma sinense.</title>
        <authorList>
            <person name="Zhu Y."/>
            <person name="Xu J."/>
            <person name="Sun C."/>
            <person name="Zhou S."/>
            <person name="Xu H."/>
            <person name="Nelson D.R."/>
            <person name="Qian J."/>
            <person name="Song J."/>
            <person name="Luo H."/>
            <person name="Xiang L."/>
            <person name="Li Y."/>
            <person name="Xu Z."/>
            <person name="Ji A."/>
            <person name="Wang L."/>
            <person name="Lu S."/>
            <person name="Hayward A."/>
            <person name="Sun W."/>
            <person name="Li X."/>
            <person name="Schwartz D.C."/>
            <person name="Wang Y."/>
            <person name="Chen S."/>
        </authorList>
    </citation>
    <scope>NUCLEOTIDE SEQUENCE [LARGE SCALE GENOMIC DNA]</scope>
    <source>
        <strain evidence="14 15">ZZ0214-1</strain>
    </source>
</reference>
<keyword evidence="6" id="KW-0547">Nucleotide-binding</keyword>
<dbReference type="GO" id="GO:0006696">
    <property type="term" value="P:ergosterol biosynthetic process"/>
    <property type="evidence" value="ECO:0007669"/>
    <property type="project" value="TreeGrafter"/>
</dbReference>
<comment type="catalytic activity">
    <reaction evidence="12">
        <text>(R)-5-phosphomevalonate + ATP = (R)-5-diphosphomevalonate + ADP</text>
        <dbReference type="Rhea" id="RHEA:16341"/>
        <dbReference type="ChEBI" id="CHEBI:30616"/>
        <dbReference type="ChEBI" id="CHEBI:57557"/>
        <dbReference type="ChEBI" id="CHEBI:58146"/>
        <dbReference type="ChEBI" id="CHEBI:456216"/>
        <dbReference type="EC" id="2.7.4.2"/>
    </reaction>
    <physiologicalReaction direction="left-to-right" evidence="12">
        <dbReference type="Rhea" id="RHEA:16342"/>
    </physiologicalReaction>
</comment>
<gene>
    <name evidence="14" type="ORF">GSI_03861</name>
</gene>
<keyword evidence="4 13" id="KW-0444">Lipid biosynthesis</keyword>
<evidence type="ECO:0000256" key="8">
    <source>
        <dbReference type="ARBA" id="ARBA00022840"/>
    </source>
</evidence>
<dbReference type="GO" id="GO:0004631">
    <property type="term" value="F:phosphomevalonate kinase activity"/>
    <property type="evidence" value="ECO:0007669"/>
    <property type="project" value="UniProtKB-UniRule"/>
</dbReference>
<dbReference type="InterPro" id="IPR020568">
    <property type="entry name" value="Ribosomal_Su5_D2-typ_SF"/>
</dbReference>
<evidence type="ECO:0000256" key="10">
    <source>
        <dbReference type="ARBA" id="ARBA00023098"/>
    </source>
</evidence>
<comment type="caution">
    <text evidence="14">The sequence shown here is derived from an EMBL/GenBank/DDBJ whole genome shotgun (WGS) entry which is preliminary data.</text>
</comment>
<dbReference type="PANTHER" id="PTHR31814">
    <property type="match status" value="1"/>
</dbReference>
<dbReference type="SUPFAM" id="SSF54211">
    <property type="entry name" value="Ribosomal protein S5 domain 2-like"/>
    <property type="match status" value="1"/>
</dbReference>
<keyword evidence="8" id="KW-0067">ATP-binding</keyword>
<keyword evidence="10 13" id="KW-0443">Lipid metabolism</keyword>
<evidence type="ECO:0000256" key="4">
    <source>
        <dbReference type="ARBA" id="ARBA00022516"/>
    </source>
</evidence>
<dbReference type="InterPro" id="IPR035102">
    <property type="entry name" value="Phosphomevalonate_kinase"/>
</dbReference>
<keyword evidence="11 13" id="KW-0753">Steroid metabolism</keyword>
<dbReference type="Proteomes" id="UP000230002">
    <property type="component" value="Unassembled WGS sequence"/>
</dbReference>
<dbReference type="UniPathway" id="UPA00057">
    <property type="reaction ID" value="UER00099"/>
</dbReference>
<dbReference type="OrthoDB" id="10262935at2759"/>
<keyword evidence="9 13" id="KW-0752">Steroid biosynthesis</keyword>
<dbReference type="GO" id="GO:0005777">
    <property type="term" value="C:peroxisome"/>
    <property type="evidence" value="ECO:0007669"/>
    <property type="project" value="TreeGrafter"/>
</dbReference>
<accession>A0A2G8SK71</accession>
<organism evidence="14 15">
    <name type="scientific">Ganoderma sinense ZZ0214-1</name>
    <dbReference type="NCBI Taxonomy" id="1077348"/>
    <lineage>
        <taxon>Eukaryota</taxon>
        <taxon>Fungi</taxon>
        <taxon>Dikarya</taxon>
        <taxon>Basidiomycota</taxon>
        <taxon>Agaricomycotina</taxon>
        <taxon>Agaricomycetes</taxon>
        <taxon>Polyporales</taxon>
        <taxon>Polyporaceae</taxon>
        <taxon>Ganoderma</taxon>
    </lineage>
</organism>
<keyword evidence="5 13" id="KW-0808">Transferase</keyword>
<dbReference type="PANTHER" id="PTHR31814:SF2">
    <property type="entry name" value="PHOSPHOMEVALONATE KINASE"/>
    <property type="match status" value="1"/>
</dbReference>
<evidence type="ECO:0000256" key="1">
    <source>
        <dbReference type="ARBA" id="ARBA00005017"/>
    </source>
</evidence>
<comment type="similarity">
    <text evidence="2 13">Belongs to the GHMP kinase family. Mevalonate kinase subfamily.</text>
</comment>
<evidence type="ECO:0000256" key="13">
    <source>
        <dbReference type="PIRNR" id="PIRNR017288"/>
    </source>
</evidence>
<dbReference type="PIRSF" id="PIRSF017288">
    <property type="entry name" value="PMK_GHMP_euk"/>
    <property type="match status" value="1"/>
</dbReference>
<dbReference type="GO" id="GO:0010142">
    <property type="term" value="P:farnesyl diphosphate biosynthetic process, mevalonate pathway"/>
    <property type="evidence" value="ECO:0007669"/>
    <property type="project" value="TreeGrafter"/>
</dbReference>
<dbReference type="GO" id="GO:0019287">
    <property type="term" value="P:isopentenyl diphosphate biosynthetic process, mevalonate pathway"/>
    <property type="evidence" value="ECO:0007669"/>
    <property type="project" value="UniProtKB-UniRule"/>
</dbReference>
<dbReference type="EMBL" id="AYKW01000006">
    <property type="protein sequence ID" value="PIL34150.1"/>
    <property type="molecule type" value="Genomic_DNA"/>
</dbReference>